<feature type="compositionally biased region" description="Polar residues" evidence="1">
    <location>
        <begin position="232"/>
        <end position="242"/>
    </location>
</feature>
<keyword evidence="4" id="KW-1185">Reference proteome</keyword>
<dbReference type="Proteomes" id="UP000586454">
    <property type="component" value="Unassembled WGS sequence"/>
</dbReference>
<keyword evidence="2" id="KW-0472">Membrane</keyword>
<proteinExistence type="predicted"/>
<dbReference type="RefSeq" id="WP_180500230.1">
    <property type="nucleotide sequence ID" value="NZ_CAIJCS010000019.1"/>
</dbReference>
<keyword evidence="2" id="KW-1133">Transmembrane helix</keyword>
<name>A0A6V6Y4X6_9FIRM</name>
<sequence>MKCLHCGSEQSPSNTFCGACGKQLTPHRPAKNEEVTTTPPSPRRKQIIVAICILLALLALIVGKSVHKNLKINRLDRQMNRAVEDESYAEALNHARTLYDLTGDEEYLERGKEIKTIAEMKKDLNRAESALEDGDFSFALRILKDYGDRRELLPDKYDDLKRGFYAGLEKQVSKYRSAGSKDQAVALVNDLLAIDGGNERLLAILAEAKASTGASAQSVDAPPKPKAEAKPNQRQVSSNGSKLSKVASNLLDKDITSTALHTNVRSEPSINAPVVYALEKGSTVHVYRTVIEGNIIWLDIGDGWTSHKNFNGDLTY</sequence>
<evidence type="ECO:0000256" key="2">
    <source>
        <dbReference type="SAM" id="Phobius"/>
    </source>
</evidence>
<feature type="transmembrane region" description="Helical" evidence="2">
    <location>
        <begin position="47"/>
        <end position="67"/>
    </location>
</feature>
<dbReference type="EMBL" id="CAIJCS010000019">
    <property type="protein sequence ID" value="CAC9932244.1"/>
    <property type="molecule type" value="Genomic_DNA"/>
</dbReference>
<comment type="caution">
    <text evidence="3">The sequence shown here is derived from an EMBL/GenBank/DDBJ whole genome shotgun (WGS) entry which is preliminary data.</text>
</comment>
<evidence type="ECO:0000313" key="4">
    <source>
        <dbReference type="Proteomes" id="UP000586454"/>
    </source>
</evidence>
<organism evidence="3 4">
    <name type="scientific">Aedoeadaptatus nemausensis</name>
    <dbReference type="NCBI Taxonomy" id="2582829"/>
    <lineage>
        <taxon>Bacteria</taxon>
        <taxon>Bacillati</taxon>
        <taxon>Bacillota</taxon>
        <taxon>Tissierellia</taxon>
        <taxon>Tissierellales</taxon>
        <taxon>Peptoniphilaceae</taxon>
        <taxon>Aedoeadaptatus</taxon>
    </lineage>
</organism>
<protein>
    <recommendedName>
        <fullName evidence="5">SH3b domain-containing protein</fullName>
    </recommendedName>
</protein>
<feature type="region of interest" description="Disordered" evidence="1">
    <location>
        <begin position="214"/>
        <end position="242"/>
    </location>
</feature>
<evidence type="ECO:0000256" key="1">
    <source>
        <dbReference type="SAM" id="MobiDB-lite"/>
    </source>
</evidence>
<reference evidence="3 4" key="1">
    <citation type="submission" date="2020-06" db="EMBL/GenBank/DDBJ databases">
        <authorList>
            <person name="Criscuolo A."/>
        </authorList>
    </citation>
    <scope>NUCLEOTIDE SEQUENCE [LARGE SCALE GENOMIC DNA]</scope>
    <source>
        <strain evidence="3">1804121828</strain>
    </source>
</reference>
<dbReference type="AlphaFoldDB" id="A0A6V6Y4X6"/>
<evidence type="ECO:0008006" key="5">
    <source>
        <dbReference type="Google" id="ProtNLM"/>
    </source>
</evidence>
<accession>A0A6V6Y4X6</accession>
<keyword evidence="2" id="KW-0812">Transmembrane</keyword>
<gene>
    <name evidence="3" type="ORF">PEPNEM18_01194</name>
</gene>
<evidence type="ECO:0000313" key="3">
    <source>
        <dbReference type="EMBL" id="CAC9932244.1"/>
    </source>
</evidence>